<gene>
    <name evidence="2" type="ORF">V5J35_000437</name>
</gene>
<feature type="region of interest" description="Disordered" evidence="1">
    <location>
        <begin position="1"/>
        <end position="100"/>
    </location>
</feature>
<name>A0ABV2SBV9_9GAMM</name>
<sequence>MAQTIQSAGISPGIQGLSPEVSPSPVKNTYAPSINRNVRPVTGKRIQRPAPPPSDSTGPKTLSQRQTARLPDDQVETVLPRPQSAIQPKAEPSSQERQLSSKLDALNTRLEQIHDKSINVQDKETVSEHRSQIKALKAQVKSARSTVSDLHGLIKEMEASQPPPSQDTVLRAKGKALTARKTLTTTEFKLKNAKAKLAFFTYKNKQQSELSKKRQHLQHDFDQLNAKLDTNATSSKAHKVIVKFFEKQVSIAKSAIKNADKLTKAENKAHKNKVDMGNTFRSDVQNIQTDIKNRKLPQLTRELKRAKKNLHEAKHRENNIKQEEAQQKKEQKKLKAAEKKANEQQKAEQKKATRQQQAEVRSSPKPPQQPKPKSTENIETPVVHATSNDSPEKRSVRAIQPSMKIFLRGTNGMSATYEPLKAVIKIARTPNNFKQVLADIRESERTNTINSQTAGRLRDELCQAVAKKMANPDFVAKIDNTFARHMMYGRHQETMLDNYANSVQELANRIDRE</sequence>
<evidence type="ECO:0000313" key="3">
    <source>
        <dbReference type="Proteomes" id="UP001549366"/>
    </source>
</evidence>
<protein>
    <submittedName>
        <fullName evidence="2">Myosin heavy subunit</fullName>
    </submittedName>
</protein>
<organism evidence="2 3">
    <name type="scientific">Endozoicomonas lisbonensis</name>
    <dbReference type="NCBI Taxonomy" id="3120522"/>
    <lineage>
        <taxon>Bacteria</taxon>
        <taxon>Pseudomonadati</taxon>
        <taxon>Pseudomonadota</taxon>
        <taxon>Gammaproteobacteria</taxon>
        <taxon>Oceanospirillales</taxon>
        <taxon>Endozoicomonadaceae</taxon>
        <taxon>Endozoicomonas</taxon>
    </lineage>
</organism>
<keyword evidence="3" id="KW-1185">Reference proteome</keyword>
<dbReference type="RefSeq" id="WP_354009689.1">
    <property type="nucleotide sequence ID" value="NZ_JBEWTA010000001.1"/>
</dbReference>
<feature type="compositionally biased region" description="Polar residues" evidence="1">
    <location>
        <begin position="25"/>
        <end position="36"/>
    </location>
</feature>
<evidence type="ECO:0000256" key="1">
    <source>
        <dbReference type="SAM" id="MobiDB-lite"/>
    </source>
</evidence>
<reference evidence="2 3" key="1">
    <citation type="submission" date="2024-06" db="EMBL/GenBank/DDBJ databases">
        <title>Genomic Encyclopedia of Type Strains, Phase V (KMG-V): Genome sequencing to study the core and pangenomes of soil and plant-associated prokaryotes.</title>
        <authorList>
            <person name="Whitman W."/>
        </authorList>
    </citation>
    <scope>NUCLEOTIDE SEQUENCE [LARGE SCALE GENOMIC DNA]</scope>
    <source>
        <strain evidence="2 3">NE40</strain>
    </source>
</reference>
<dbReference type="Proteomes" id="UP001549366">
    <property type="component" value="Unassembled WGS sequence"/>
</dbReference>
<accession>A0ABV2SBV9</accession>
<feature type="compositionally biased region" description="Basic and acidic residues" evidence="1">
    <location>
        <begin position="310"/>
        <end position="351"/>
    </location>
</feature>
<proteinExistence type="predicted"/>
<evidence type="ECO:0000313" key="2">
    <source>
        <dbReference type="EMBL" id="MET4755245.1"/>
    </source>
</evidence>
<comment type="caution">
    <text evidence="2">The sequence shown here is derived from an EMBL/GenBank/DDBJ whole genome shotgun (WGS) entry which is preliminary data.</text>
</comment>
<feature type="region of interest" description="Disordered" evidence="1">
    <location>
        <begin position="310"/>
        <end position="395"/>
    </location>
</feature>
<feature type="compositionally biased region" description="Polar residues" evidence="1">
    <location>
        <begin position="55"/>
        <end position="67"/>
    </location>
</feature>
<dbReference type="EMBL" id="JBEWTB010000002">
    <property type="protein sequence ID" value="MET4755245.1"/>
    <property type="molecule type" value="Genomic_DNA"/>
</dbReference>